<evidence type="ECO:0000256" key="1">
    <source>
        <dbReference type="ARBA" id="ARBA00005234"/>
    </source>
</evidence>
<dbReference type="Gene3D" id="3.40.395.10">
    <property type="entry name" value="Adenoviral Proteinase, Chain A"/>
    <property type="match status" value="1"/>
</dbReference>
<dbReference type="SUPFAM" id="SSF54001">
    <property type="entry name" value="Cysteine proteinases"/>
    <property type="match status" value="1"/>
</dbReference>
<evidence type="ECO:0000256" key="4">
    <source>
        <dbReference type="ARBA" id="ARBA00022807"/>
    </source>
</evidence>
<keyword evidence="4" id="KW-0788">Thiol protease</keyword>
<evidence type="ECO:0000313" key="7">
    <source>
        <dbReference type="Proteomes" id="UP000007819"/>
    </source>
</evidence>
<keyword evidence="7" id="KW-1185">Reference proteome</keyword>
<dbReference type="RefSeq" id="XP_008180081.1">
    <property type="nucleotide sequence ID" value="XM_008181859.1"/>
</dbReference>
<evidence type="ECO:0000313" key="6">
    <source>
        <dbReference type="EnsemblMetazoa" id="XP_008180081.1"/>
    </source>
</evidence>
<dbReference type="GO" id="GO:0006508">
    <property type="term" value="P:proteolysis"/>
    <property type="evidence" value="ECO:0007669"/>
    <property type="project" value="UniProtKB-KW"/>
</dbReference>
<keyword evidence="3" id="KW-0378">Hydrolase</keyword>
<dbReference type="GO" id="GO:0016929">
    <property type="term" value="F:deSUMOylase activity"/>
    <property type="evidence" value="ECO:0007669"/>
    <property type="project" value="TreeGrafter"/>
</dbReference>
<name>A0A8R1WZ13_ACYPI</name>
<dbReference type="GeneID" id="103308463"/>
<evidence type="ECO:0000259" key="5">
    <source>
        <dbReference type="PROSITE" id="PS50600"/>
    </source>
</evidence>
<dbReference type="GO" id="GO:0005634">
    <property type="term" value="C:nucleus"/>
    <property type="evidence" value="ECO:0007669"/>
    <property type="project" value="TreeGrafter"/>
</dbReference>
<dbReference type="OrthoDB" id="1939479at2759"/>
<dbReference type="InterPro" id="IPR038765">
    <property type="entry name" value="Papain-like_cys_pep_sf"/>
</dbReference>
<evidence type="ECO:0000256" key="3">
    <source>
        <dbReference type="ARBA" id="ARBA00022801"/>
    </source>
</evidence>
<evidence type="ECO:0000256" key="2">
    <source>
        <dbReference type="ARBA" id="ARBA00022670"/>
    </source>
</evidence>
<feature type="domain" description="Ubiquitin-like protease family profile" evidence="5">
    <location>
        <begin position="1"/>
        <end position="148"/>
    </location>
</feature>
<dbReference type="Pfam" id="PF02902">
    <property type="entry name" value="Peptidase_C48"/>
    <property type="match status" value="1"/>
</dbReference>
<dbReference type="GO" id="GO:0016926">
    <property type="term" value="P:protein desumoylation"/>
    <property type="evidence" value="ECO:0007669"/>
    <property type="project" value="TreeGrafter"/>
</dbReference>
<sequence>MAGYTSKFFTHWYNSSTIEDYLTILTNKNPSSHLFSVDFFKKYYTEELNGIRRRVKKPILNMDTLFPINVEKHWILVAVFINNKMVVCYDGKHRNHQNTLNTIKQLLTDWEKHSGVQLSTWTTVHGITPTQFNNDDCGPWILAIAKCLALEKPICFTEKDIPYLRIQLHQEIMSNSIHS</sequence>
<dbReference type="InterPro" id="IPR003653">
    <property type="entry name" value="Peptidase_C48_C"/>
</dbReference>
<dbReference type="PANTHER" id="PTHR12606">
    <property type="entry name" value="SENTRIN/SUMO-SPECIFIC PROTEASE"/>
    <property type="match status" value="1"/>
</dbReference>
<protein>
    <recommendedName>
        <fullName evidence="5">Ubiquitin-like protease family profile domain-containing protein</fullName>
    </recommendedName>
</protein>
<dbReference type="EnsemblMetazoa" id="XM_008181859.1">
    <property type="protein sequence ID" value="XP_008180081.1"/>
    <property type="gene ID" value="LOC103308463"/>
</dbReference>
<dbReference type="Proteomes" id="UP000007819">
    <property type="component" value="Unassembled WGS sequence"/>
</dbReference>
<accession>A0A8R1WZ13</accession>
<comment type="similarity">
    <text evidence="1">Belongs to the peptidase C48 family.</text>
</comment>
<dbReference type="PANTHER" id="PTHR12606:SF141">
    <property type="entry name" value="GH15225P-RELATED"/>
    <property type="match status" value="1"/>
</dbReference>
<reference evidence="7" key="1">
    <citation type="submission" date="2010-06" db="EMBL/GenBank/DDBJ databases">
        <authorList>
            <person name="Jiang H."/>
            <person name="Abraham K."/>
            <person name="Ali S."/>
            <person name="Alsbrooks S.L."/>
            <person name="Anim B.N."/>
            <person name="Anosike U.S."/>
            <person name="Attaway T."/>
            <person name="Bandaranaike D.P."/>
            <person name="Battles P.K."/>
            <person name="Bell S.N."/>
            <person name="Bell A.V."/>
            <person name="Beltran B."/>
            <person name="Bickham C."/>
            <person name="Bustamante Y."/>
            <person name="Caleb T."/>
            <person name="Canada A."/>
            <person name="Cardenas V."/>
            <person name="Carter K."/>
            <person name="Chacko J."/>
            <person name="Chandrabose M.N."/>
            <person name="Chavez D."/>
            <person name="Chavez A."/>
            <person name="Chen L."/>
            <person name="Chu H.-S."/>
            <person name="Claassen K.J."/>
            <person name="Cockrell R."/>
            <person name="Collins M."/>
            <person name="Cooper J.A."/>
            <person name="Cree A."/>
            <person name="Curry S.M."/>
            <person name="Da Y."/>
            <person name="Dao M.D."/>
            <person name="Das B."/>
            <person name="Davila M.-L."/>
            <person name="Davy-Carroll L."/>
            <person name="Denson S."/>
            <person name="Dinh H."/>
            <person name="Ebong V.E."/>
            <person name="Edwards J.R."/>
            <person name="Egan A."/>
            <person name="El-Daye J."/>
            <person name="Escobedo L."/>
            <person name="Fernandez S."/>
            <person name="Fernando P.R."/>
            <person name="Flagg N."/>
            <person name="Forbes L.D."/>
            <person name="Fowler R.G."/>
            <person name="Fu Q."/>
            <person name="Gabisi R.A."/>
            <person name="Ganer J."/>
            <person name="Garbino Pronczuk A."/>
            <person name="Garcia R.M."/>
            <person name="Garner T."/>
            <person name="Garrett T.E."/>
            <person name="Gonzalez D.A."/>
            <person name="Hamid H."/>
            <person name="Hawkins E.S."/>
            <person name="Hirani K."/>
            <person name="Hogues M.E."/>
            <person name="Hollins B."/>
            <person name="Hsiao C.-H."/>
            <person name="Jabil R."/>
            <person name="James M.L."/>
            <person name="Jhangiani S.N."/>
            <person name="Johnson B."/>
            <person name="Johnson Q."/>
            <person name="Joshi V."/>
            <person name="Kalu J.B."/>
            <person name="Kam C."/>
            <person name="Kashfia A."/>
            <person name="Keebler J."/>
            <person name="Kisamo H."/>
            <person name="Kovar C.L."/>
            <person name="Lago L.A."/>
            <person name="Lai C.-Y."/>
            <person name="Laidlaw J."/>
            <person name="Lara F."/>
            <person name="Le T.-K."/>
            <person name="Lee S.L."/>
            <person name="Legall F.H."/>
            <person name="Lemon S.J."/>
            <person name="Lewis L.R."/>
            <person name="Li B."/>
            <person name="Liu Y."/>
            <person name="Liu Y.-S."/>
            <person name="Lopez J."/>
            <person name="Lozado R.J."/>
            <person name="Lu J."/>
            <person name="Madu R.C."/>
            <person name="Maheshwari M."/>
            <person name="Maheshwari R."/>
            <person name="Malloy K."/>
            <person name="Martinez E."/>
            <person name="Mathew T."/>
            <person name="Mercado I.C."/>
            <person name="Mercado C."/>
            <person name="Meyer B."/>
            <person name="Montgomery K."/>
            <person name="Morgan M.B."/>
            <person name="Munidasa M."/>
            <person name="Nazareth L.V."/>
            <person name="Nelson J."/>
            <person name="Ng B.M."/>
            <person name="Nguyen N.B."/>
            <person name="Nguyen P.Q."/>
            <person name="Nguyen T."/>
            <person name="Obregon M."/>
            <person name="Okwuonu G.O."/>
            <person name="Onwere C.G."/>
            <person name="Orozco G."/>
            <person name="Parra A."/>
            <person name="Patel S."/>
            <person name="Patil S."/>
            <person name="Perez A."/>
            <person name="Perez Y."/>
            <person name="Pham C."/>
            <person name="Primus E.L."/>
            <person name="Pu L.-L."/>
            <person name="Puazo M."/>
            <person name="Qin X."/>
            <person name="Quiroz J.B."/>
            <person name="Reese J."/>
            <person name="Richards S."/>
            <person name="Rives C.M."/>
            <person name="Robberts R."/>
            <person name="Ruiz S.J."/>
            <person name="Ruiz M.J."/>
            <person name="Santibanez J."/>
            <person name="Schneider B.W."/>
            <person name="Sisson I."/>
            <person name="Smith M."/>
            <person name="Sodergren E."/>
            <person name="Song X.-Z."/>
            <person name="Song B.B."/>
            <person name="Summersgill H."/>
            <person name="Thelus R."/>
            <person name="Thornton R.D."/>
            <person name="Trejos Z.Y."/>
            <person name="Usmani K."/>
            <person name="Vattathil S."/>
            <person name="Villasana D."/>
            <person name="Walker D.L."/>
            <person name="Wang S."/>
            <person name="Wang K."/>
            <person name="White C.S."/>
            <person name="Williams A.C."/>
            <person name="Williamson J."/>
            <person name="Wilson K."/>
            <person name="Woghiren I.O."/>
            <person name="Woodworth J.R."/>
            <person name="Worley K.C."/>
            <person name="Wright R.A."/>
            <person name="Wu W."/>
            <person name="Young L."/>
            <person name="Zhang L."/>
            <person name="Zhang J."/>
            <person name="Zhu Y."/>
            <person name="Muzny D.M."/>
            <person name="Weinstock G."/>
            <person name="Gibbs R.A."/>
        </authorList>
    </citation>
    <scope>NUCLEOTIDE SEQUENCE [LARGE SCALE GENOMIC DNA]</scope>
    <source>
        <strain evidence="7">LSR1</strain>
    </source>
</reference>
<proteinExistence type="inferred from homology"/>
<dbReference type="AlphaFoldDB" id="A0A8R1WZ13"/>
<reference evidence="6" key="2">
    <citation type="submission" date="2022-06" db="UniProtKB">
        <authorList>
            <consortium name="EnsemblMetazoa"/>
        </authorList>
    </citation>
    <scope>IDENTIFICATION</scope>
</reference>
<organism evidence="6 7">
    <name type="scientific">Acyrthosiphon pisum</name>
    <name type="common">Pea aphid</name>
    <dbReference type="NCBI Taxonomy" id="7029"/>
    <lineage>
        <taxon>Eukaryota</taxon>
        <taxon>Metazoa</taxon>
        <taxon>Ecdysozoa</taxon>
        <taxon>Arthropoda</taxon>
        <taxon>Hexapoda</taxon>
        <taxon>Insecta</taxon>
        <taxon>Pterygota</taxon>
        <taxon>Neoptera</taxon>
        <taxon>Paraneoptera</taxon>
        <taxon>Hemiptera</taxon>
        <taxon>Sternorrhyncha</taxon>
        <taxon>Aphidomorpha</taxon>
        <taxon>Aphidoidea</taxon>
        <taxon>Aphididae</taxon>
        <taxon>Macrosiphini</taxon>
        <taxon>Acyrthosiphon</taxon>
    </lineage>
</organism>
<dbReference type="PROSITE" id="PS50600">
    <property type="entry name" value="ULP_PROTEASE"/>
    <property type="match status" value="1"/>
</dbReference>
<dbReference type="KEGG" id="api:103308463"/>
<keyword evidence="2" id="KW-0645">Protease</keyword>
<dbReference type="OMA" id="IPYLRIQ"/>